<gene>
    <name evidence="4" type="ORF">EKL98_00645</name>
</gene>
<evidence type="ECO:0000259" key="3">
    <source>
        <dbReference type="Pfam" id="PF13205"/>
    </source>
</evidence>
<sequence>MLKNNLKYAFLLLLFIVAGCAKRGSITGGLKDTIAPVLKMSFPENFNTNFKGDEIKLVFDENIKIKNLNKQLIISPPMKNDPLVLPTTASKTITIKIKDTLQPNTTYSFNFGQSIADNNEGNPLNQFKYVFSTGDYIDSLSLGGTLKSAYEKEVESFVSVMLYEVNDSFKDSVVYTETPRYVTNTLDSLKTFRLENLKAGKYLLVAMKDYNSNNKYNPKTDKIGFSKDFITIPNDTIYELELFKETLPFKTFKPSQASGNRLLVGYEGLINSADDRPKIILKNNNDLLPTVITKFPKKDSLQIWYKPIKADSLNLAVAKGQYESKFNFKIKDQKKDTLNVIALQNGTLKFREQFTLESNTPLTRFENSKINLTNNAKDAVPFTTKYDEFNQKLFFDFIKEPSENYTFEILPGALTDFFEQTNDTLTYKLNTQSTADYGNLTVQLQKAKQFPVIVELTNAKGDVLATEYTEENTTINFNLIDPELYTLRIIYDANKNKEWDSGNYLEKRQAEEVIYFSKEIPVRANWDVNQAFDLSLPYIPEPKKKTNKKK</sequence>
<feature type="domain" description="SbsA Ig-like" evidence="3">
    <location>
        <begin position="32"/>
        <end position="133"/>
    </location>
</feature>
<accession>A0A3S0MF52</accession>
<reference evidence="4 5" key="1">
    <citation type="submission" date="2018-12" db="EMBL/GenBank/DDBJ databases">
        <title>Flavobacterium sp. nov., isolated from glacier ice.</title>
        <authorList>
            <person name="Liu Q."/>
            <person name="Xin Y.-H."/>
        </authorList>
    </citation>
    <scope>NUCLEOTIDE SEQUENCE [LARGE SCALE GENOMIC DNA]</scope>
    <source>
        <strain evidence="4 5">RB1N8</strain>
    </source>
</reference>
<keyword evidence="1 2" id="KW-0732">Signal</keyword>
<organism evidence="4 5">
    <name type="scientific">Flavobacterium bomense</name>
    <dbReference type="NCBI Taxonomy" id="2497483"/>
    <lineage>
        <taxon>Bacteria</taxon>
        <taxon>Pseudomonadati</taxon>
        <taxon>Bacteroidota</taxon>
        <taxon>Flavobacteriia</taxon>
        <taxon>Flavobacteriales</taxon>
        <taxon>Flavobacteriaceae</taxon>
        <taxon>Flavobacterium</taxon>
    </lineage>
</organism>
<feature type="chain" id="PRO_5018773606" description="SbsA Ig-like domain-containing protein" evidence="2">
    <location>
        <begin position="24"/>
        <end position="550"/>
    </location>
</feature>
<feature type="signal peptide" evidence="2">
    <location>
        <begin position="1"/>
        <end position="23"/>
    </location>
</feature>
<evidence type="ECO:0000256" key="1">
    <source>
        <dbReference type="ARBA" id="ARBA00022729"/>
    </source>
</evidence>
<dbReference type="Proteomes" id="UP000280825">
    <property type="component" value="Unassembled WGS sequence"/>
</dbReference>
<comment type="caution">
    <text evidence="4">The sequence shown here is derived from an EMBL/GenBank/DDBJ whole genome shotgun (WGS) entry which is preliminary data.</text>
</comment>
<proteinExistence type="predicted"/>
<name>A0A3S0MF52_9FLAO</name>
<protein>
    <recommendedName>
        <fullName evidence="3">SbsA Ig-like domain-containing protein</fullName>
    </recommendedName>
</protein>
<keyword evidence="5" id="KW-1185">Reference proteome</keyword>
<dbReference type="AlphaFoldDB" id="A0A3S0MF52"/>
<evidence type="ECO:0000313" key="5">
    <source>
        <dbReference type="Proteomes" id="UP000280825"/>
    </source>
</evidence>
<evidence type="ECO:0000313" key="4">
    <source>
        <dbReference type="EMBL" id="RTZ07859.1"/>
    </source>
</evidence>
<dbReference type="RefSeq" id="WP_126561288.1">
    <property type="nucleotide sequence ID" value="NZ_RYDJ01000001.1"/>
</dbReference>
<dbReference type="Pfam" id="PF13205">
    <property type="entry name" value="Big_5"/>
    <property type="match status" value="1"/>
</dbReference>
<evidence type="ECO:0000256" key="2">
    <source>
        <dbReference type="SAM" id="SignalP"/>
    </source>
</evidence>
<dbReference type="InterPro" id="IPR032812">
    <property type="entry name" value="SbsA_Ig"/>
</dbReference>
<dbReference type="EMBL" id="RYDJ01000001">
    <property type="protein sequence ID" value="RTZ07859.1"/>
    <property type="molecule type" value="Genomic_DNA"/>
</dbReference>
<dbReference type="PROSITE" id="PS51257">
    <property type="entry name" value="PROKAR_LIPOPROTEIN"/>
    <property type="match status" value="1"/>
</dbReference>